<proteinExistence type="predicted"/>
<protein>
    <submittedName>
        <fullName evidence="1">Uncharacterized protein</fullName>
    </submittedName>
</protein>
<dbReference type="Proteomes" id="UP000183671">
    <property type="component" value="Unassembled WGS sequence"/>
</dbReference>
<dbReference type="RefSeq" id="WP_042767995.1">
    <property type="nucleotide sequence ID" value="NZ_MBDM01000009.1"/>
</dbReference>
<reference evidence="1 2" key="1">
    <citation type="submission" date="2016-07" db="EMBL/GenBank/DDBJ databases">
        <title>A clinical isolate of carbapenem-resistant Streptococcus oralis with altered penicillin binding proteins.</title>
        <authorList>
            <person name="Kanji J.N."/>
            <person name="Bharat A."/>
            <person name="Naidu P."/>
            <person name="Martin I."/>
            <person name="Mulvey M.R."/>
            <person name="Panaro C.D."/>
        </authorList>
    </citation>
    <scope>NUCLEOTIDE SEQUENCE [LARGE SCALE GENOMIC DNA]</scope>
    <source>
        <strain evidence="1 2">SC15-3744</strain>
    </source>
</reference>
<sequence>MNTFNLFKQINKELEEKIGLFVSDYSLNYKIDGEQKDILCPIVPNTVQVMSELDSNWTSDYDDLIVKQTIKIENSSYLFGVDGITLEQNKLGIGVHIHSKTSMFQETISKAEVCKSEIPQSFDIVCSFPKGKLRGKVYIETFFYIKKLNKTFPTHADLEGMRVSQKNISELVLIIDGDGSMFPIGEFEDKNGPLWKLKLGKFNASEDSFSYDNISILLNTEHNLFKQLKERKTALSRGLMMEIVSQAMTIIINKVMEEREEAEIDTDISDGTILSTVDYWISVFDVDTSDTVHISNSLRIALEQILPEE</sequence>
<evidence type="ECO:0000313" key="2">
    <source>
        <dbReference type="Proteomes" id="UP000183671"/>
    </source>
</evidence>
<evidence type="ECO:0000313" key="1">
    <source>
        <dbReference type="EMBL" id="OJG01911.1"/>
    </source>
</evidence>
<name>A0A1L8Q306_STROR</name>
<comment type="caution">
    <text evidence="1">The sequence shown here is derived from an EMBL/GenBank/DDBJ whole genome shotgun (WGS) entry which is preliminary data.</text>
</comment>
<dbReference type="AlphaFoldDB" id="A0A1L8Q306"/>
<accession>A0A1L8Q306</accession>
<organism evidence="1 2">
    <name type="scientific">Streptococcus oralis</name>
    <dbReference type="NCBI Taxonomy" id="1303"/>
    <lineage>
        <taxon>Bacteria</taxon>
        <taxon>Bacillati</taxon>
        <taxon>Bacillota</taxon>
        <taxon>Bacilli</taxon>
        <taxon>Lactobacillales</taxon>
        <taxon>Streptococcaceae</taxon>
        <taxon>Streptococcus</taxon>
    </lineage>
</organism>
<gene>
    <name evidence="1" type="ORF">BBP19_06090</name>
</gene>
<dbReference type="EMBL" id="MBDM01000009">
    <property type="protein sequence ID" value="OJG01911.1"/>
    <property type="molecule type" value="Genomic_DNA"/>
</dbReference>